<keyword evidence="8 19" id="KW-1133">Transmembrane helix</keyword>
<dbReference type="InterPro" id="IPR006634">
    <property type="entry name" value="TLC-dom"/>
</dbReference>
<evidence type="ECO:0000313" key="24">
    <source>
        <dbReference type="RefSeq" id="XP_013856026.1"/>
    </source>
</evidence>
<feature type="transmembrane region" description="Helical" evidence="19">
    <location>
        <begin position="265"/>
        <end position="281"/>
    </location>
</feature>
<dbReference type="InterPro" id="IPR001356">
    <property type="entry name" value="HD"/>
</dbReference>
<reference evidence="23 24" key="1">
    <citation type="submission" date="2025-04" db="UniProtKB">
        <authorList>
            <consortium name="RefSeq"/>
        </authorList>
    </citation>
    <scope>IDENTIFICATION</scope>
    <source>
        <strain evidence="23 24">Quisiro</strain>
        <tissue evidence="23 24">Liver</tissue>
    </source>
</reference>
<dbReference type="GO" id="GO:0050291">
    <property type="term" value="F:sphingosine N-acyltransferase activity"/>
    <property type="evidence" value="ECO:0007669"/>
    <property type="project" value="InterPro"/>
</dbReference>
<keyword evidence="13 15" id="KW-0539">Nucleus</keyword>
<evidence type="ECO:0000256" key="10">
    <source>
        <dbReference type="ARBA" id="ARBA00023125"/>
    </source>
</evidence>
<dbReference type="UniPathway" id="UPA00222"/>
<evidence type="ECO:0000256" key="7">
    <source>
        <dbReference type="ARBA" id="ARBA00022824"/>
    </source>
</evidence>
<feature type="transmembrane region" description="Helical" evidence="19">
    <location>
        <begin position="211"/>
        <end position="230"/>
    </location>
</feature>
<protein>
    <submittedName>
        <fullName evidence="23 24">Ceramide synthase 2-like</fullName>
    </submittedName>
</protein>
<dbReference type="Proteomes" id="UP000192220">
    <property type="component" value="Unplaced"/>
</dbReference>
<dbReference type="GO" id="GO:0003677">
    <property type="term" value="F:DNA binding"/>
    <property type="evidence" value="ECO:0007669"/>
    <property type="project" value="UniProtKB-UniRule"/>
</dbReference>
<dbReference type="Pfam" id="PF03798">
    <property type="entry name" value="TRAM_LAG1_CLN8"/>
    <property type="match status" value="1"/>
</dbReference>
<feature type="compositionally biased region" description="Polar residues" evidence="18">
    <location>
        <begin position="376"/>
        <end position="389"/>
    </location>
</feature>
<keyword evidence="9" id="KW-0443">Lipid metabolism</keyword>
<dbReference type="CTD" id="100330155"/>
<gene>
    <name evidence="23 24" type="primary">LOC106511829</name>
</gene>
<comment type="pathway">
    <text evidence="3">Sphingolipid metabolism.</text>
</comment>
<evidence type="ECO:0000259" key="20">
    <source>
        <dbReference type="PROSITE" id="PS50071"/>
    </source>
</evidence>
<keyword evidence="12 15" id="KW-0371">Homeobox</keyword>
<proteinExistence type="predicted"/>
<dbReference type="GO" id="GO:0005789">
    <property type="term" value="C:endoplasmic reticulum membrane"/>
    <property type="evidence" value="ECO:0007669"/>
    <property type="project" value="UniProtKB-SubCell"/>
</dbReference>
<keyword evidence="5" id="KW-0808">Transferase</keyword>
<dbReference type="SMART" id="SM00724">
    <property type="entry name" value="TLC"/>
    <property type="match status" value="1"/>
</dbReference>
<evidence type="ECO:0000256" key="5">
    <source>
        <dbReference type="ARBA" id="ARBA00022679"/>
    </source>
</evidence>
<organism evidence="22 23">
    <name type="scientific">Austrofundulus limnaeus</name>
    <name type="common">Annual killifish</name>
    <dbReference type="NCBI Taxonomy" id="52670"/>
    <lineage>
        <taxon>Eukaryota</taxon>
        <taxon>Metazoa</taxon>
        <taxon>Chordata</taxon>
        <taxon>Craniata</taxon>
        <taxon>Vertebrata</taxon>
        <taxon>Euteleostomi</taxon>
        <taxon>Actinopterygii</taxon>
        <taxon>Neopterygii</taxon>
        <taxon>Teleostei</taxon>
        <taxon>Neoteleostei</taxon>
        <taxon>Acanthomorphata</taxon>
        <taxon>Ovalentaria</taxon>
        <taxon>Atherinomorphae</taxon>
        <taxon>Cyprinodontiformes</taxon>
        <taxon>Rivulidae</taxon>
        <taxon>Austrofundulus</taxon>
    </lineage>
</organism>
<evidence type="ECO:0000256" key="11">
    <source>
        <dbReference type="ARBA" id="ARBA00023136"/>
    </source>
</evidence>
<dbReference type="STRING" id="52670.A0A2I4AKJ9"/>
<dbReference type="PROSITE" id="PS50922">
    <property type="entry name" value="TLC"/>
    <property type="match status" value="1"/>
</dbReference>
<dbReference type="PANTHER" id="PTHR12560">
    <property type="entry name" value="LONGEVITY ASSURANCE FACTOR 1 LAG1"/>
    <property type="match status" value="1"/>
</dbReference>
<evidence type="ECO:0000256" key="13">
    <source>
        <dbReference type="ARBA" id="ARBA00023242"/>
    </source>
</evidence>
<dbReference type="RefSeq" id="XP_013856019.1">
    <property type="nucleotide sequence ID" value="XM_014000565.1"/>
</dbReference>
<evidence type="ECO:0000256" key="9">
    <source>
        <dbReference type="ARBA" id="ARBA00023098"/>
    </source>
</evidence>
<dbReference type="GO" id="GO:0046513">
    <property type="term" value="P:ceramide biosynthetic process"/>
    <property type="evidence" value="ECO:0007669"/>
    <property type="project" value="InterPro"/>
</dbReference>
<comment type="catalytic activity">
    <reaction evidence="14">
        <text>sphinganine + octadecanoyl-CoA = N-(octadecanoyl)-sphinganine + CoA + H(+)</text>
        <dbReference type="Rhea" id="RHEA:36547"/>
        <dbReference type="ChEBI" id="CHEBI:15378"/>
        <dbReference type="ChEBI" id="CHEBI:57287"/>
        <dbReference type="ChEBI" id="CHEBI:57394"/>
        <dbReference type="ChEBI" id="CHEBI:57817"/>
        <dbReference type="ChEBI" id="CHEBI:67033"/>
    </reaction>
    <physiologicalReaction direction="left-to-right" evidence="14">
        <dbReference type="Rhea" id="RHEA:36548"/>
    </physiologicalReaction>
</comment>
<sequence>MEALFNEWLWQERYWLPPGIGWKDTEMKEDEGHFPLPRDLICTLPLALVFIVLRFVFERIIAIPLSRFLGVKDRIQIQVSPVPELEAFYKYKSRRPSKSEVVGLVKQCDLTERKIQTWFKNRRNQDRPSKTKKFCEESWKFAFYLIAFTAGLSSLINTSWLWDQKECWRGYPKQPVSDTHYWYYMLEMGFYLSLILTFSRDVKRKDSKWQLMHHITTVFLIAFSYCANYVRVGLLVMLLHDSSDYILELAKMFHYAVWKRTSESLFVVFAVVFLVTRLVVLPCRLIHTTLLVSMEFYQPFFGYYFFNALLLVLQVLHIIWGRDIVRMAFKFLFSGKIEGDERSDTESEDDEEGEGGDAEDEENRMNSKLTPLANDSVLNNLTNQRSVNNRLPKAR</sequence>
<dbReference type="FunFam" id="1.10.10.60:FF:000020">
    <property type="entry name" value="Ceramide synthase 5"/>
    <property type="match status" value="1"/>
</dbReference>
<feature type="transmembrane region" description="Helical" evidence="19">
    <location>
        <begin position="36"/>
        <end position="57"/>
    </location>
</feature>
<dbReference type="RefSeq" id="XP_013856026.1">
    <property type="nucleotide sequence ID" value="XM_014000572.1"/>
</dbReference>
<evidence type="ECO:0000256" key="19">
    <source>
        <dbReference type="SAM" id="Phobius"/>
    </source>
</evidence>
<keyword evidence="4" id="KW-0444">Lipid biosynthesis</keyword>
<accession>A0A2I4AKJ9</accession>
<name>A0A2I4AKJ9_AUSLI</name>
<dbReference type="PROSITE" id="PS00027">
    <property type="entry name" value="HOMEOBOX_1"/>
    <property type="match status" value="1"/>
</dbReference>
<evidence type="ECO:0000256" key="3">
    <source>
        <dbReference type="ARBA" id="ARBA00004991"/>
    </source>
</evidence>
<feature type="compositionally biased region" description="Acidic residues" evidence="18">
    <location>
        <begin position="346"/>
        <end position="362"/>
    </location>
</feature>
<feature type="transmembrane region" description="Helical" evidence="19">
    <location>
        <begin position="181"/>
        <end position="199"/>
    </location>
</feature>
<dbReference type="GO" id="GO:0000981">
    <property type="term" value="F:DNA-binding transcription factor activity, RNA polymerase II-specific"/>
    <property type="evidence" value="ECO:0007669"/>
    <property type="project" value="InterPro"/>
</dbReference>
<comment type="subcellular location">
    <subcellularLocation>
        <location evidence="1">Endoplasmic reticulum membrane</location>
        <topology evidence="1">Multi-pass membrane protein</topology>
    </subcellularLocation>
    <subcellularLocation>
        <location evidence="15 17">Nucleus</location>
    </subcellularLocation>
</comment>
<dbReference type="Gene3D" id="1.10.10.60">
    <property type="entry name" value="Homeodomain-like"/>
    <property type="match status" value="1"/>
</dbReference>
<evidence type="ECO:0000256" key="14">
    <source>
        <dbReference type="ARBA" id="ARBA00049036"/>
    </source>
</evidence>
<dbReference type="OrthoDB" id="537032at2759"/>
<dbReference type="SMART" id="SM00389">
    <property type="entry name" value="HOX"/>
    <property type="match status" value="1"/>
</dbReference>
<dbReference type="PANTHER" id="PTHR12560:SF6">
    <property type="entry name" value="CERAMIDE SYNTHASE 4"/>
    <property type="match status" value="1"/>
</dbReference>
<evidence type="ECO:0000256" key="15">
    <source>
        <dbReference type="PROSITE-ProRule" id="PRU00108"/>
    </source>
</evidence>
<dbReference type="AlphaFoldDB" id="A0A2I4AKJ9"/>
<feature type="DNA-binding region" description="Homeobox" evidence="15">
    <location>
        <begin position="74"/>
        <end position="130"/>
    </location>
</feature>
<keyword evidence="22" id="KW-1185">Reference proteome</keyword>
<dbReference type="KEGG" id="alim:106511829"/>
<feature type="domain" description="TLC" evidence="21">
    <location>
        <begin position="132"/>
        <end position="333"/>
    </location>
</feature>
<dbReference type="InterPro" id="IPR017970">
    <property type="entry name" value="Homeobox_CS"/>
</dbReference>
<comment type="pathway">
    <text evidence="2">Lipid metabolism; sphingolipid metabolism.</text>
</comment>
<evidence type="ECO:0000313" key="22">
    <source>
        <dbReference type="Proteomes" id="UP000192220"/>
    </source>
</evidence>
<evidence type="ECO:0000256" key="2">
    <source>
        <dbReference type="ARBA" id="ARBA00004760"/>
    </source>
</evidence>
<keyword evidence="10 15" id="KW-0238">DNA-binding</keyword>
<evidence type="ECO:0000256" key="1">
    <source>
        <dbReference type="ARBA" id="ARBA00004477"/>
    </source>
</evidence>
<dbReference type="GO" id="GO:0005634">
    <property type="term" value="C:nucleus"/>
    <property type="evidence" value="ECO:0007669"/>
    <property type="project" value="UniProtKB-SubCell"/>
</dbReference>
<dbReference type="InterPro" id="IPR016439">
    <property type="entry name" value="Lag1/Lac1-like"/>
</dbReference>
<feature type="domain" description="Homeobox" evidence="20">
    <location>
        <begin position="72"/>
        <end position="129"/>
    </location>
</feature>
<keyword evidence="6 16" id="KW-0812">Transmembrane</keyword>
<evidence type="ECO:0000256" key="16">
    <source>
        <dbReference type="PROSITE-ProRule" id="PRU00205"/>
    </source>
</evidence>
<evidence type="ECO:0000259" key="21">
    <source>
        <dbReference type="PROSITE" id="PS50922"/>
    </source>
</evidence>
<feature type="transmembrane region" description="Helical" evidence="19">
    <location>
        <begin position="141"/>
        <end position="161"/>
    </location>
</feature>
<dbReference type="CDD" id="cd00086">
    <property type="entry name" value="homeodomain"/>
    <property type="match status" value="1"/>
</dbReference>
<feature type="transmembrane region" description="Helical" evidence="19">
    <location>
        <begin position="301"/>
        <end position="320"/>
    </location>
</feature>
<dbReference type="PIRSF" id="PIRSF005225">
    <property type="entry name" value="LAG1_LAC1"/>
    <property type="match status" value="1"/>
</dbReference>
<evidence type="ECO:0000256" key="8">
    <source>
        <dbReference type="ARBA" id="ARBA00022989"/>
    </source>
</evidence>
<keyword evidence="7" id="KW-0256">Endoplasmic reticulum</keyword>
<dbReference type="PROSITE" id="PS50071">
    <property type="entry name" value="HOMEOBOX_2"/>
    <property type="match status" value="1"/>
</dbReference>
<evidence type="ECO:0000256" key="6">
    <source>
        <dbReference type="ARBA" id="ARBA00022692"/>
    </source>
</evidence>
<evidence type="ECO:0000256" key="17">
    <source>
        <dbReference type="RuleBase" id="RU000682"/>
    </source>
</evidence>
<dbReference type="InterPro" id="IPR009057">
    <property type="entry name" value="Homeodomain-like_sf"/>
</dbReference>
<evidence type="ECO:0000256" key="18">
    <source>
        <dbReference type="SAM" id="MobiDB-lite"/>
    </source>
</evidence>
<evidence type="ECO:0000313" key="23">
    <source>
        <dbReference type="RefSeq" id="XP_013856019.1"/>
    </source>
</evidence>
<evidence type="ECO:0000256" key="4">
    <source>
        <dbReference type="ARBA" id="ARBA00022516"/>
    </source>
</evidence>
<dbReference type="Pfam" id="PF00046">
    <property type="entry name" value="Homeodomain"/>
    <property type="match status" value="1"/>
</dbReference>
<keyword evidence="11 16" id="KW-0472">Membrane</keyword>
<evidence type="ECO:0000256" key="12">
    <source>
        <dbReference type="ARBA" id="ARBA00023155"/>
    </source>
</evidence>
<dbReference type="SUPFAM" id="SSF46689">
    <property type="entry name" value="Homeodomain-like"/>
    <property type="match status" value="1"/>
</dbReference>
<feature type="region of interest" description="Disordered" evidence="18">
    <location>
        <begin position="340"/>
        <end position="395"/>
    </location>
</feature>